<accession>A0A1W6DXM1</accession>
<keyword evidence="2" id="KW-1185">Reference proteome</keyword>
<organism evidence="1 2">
    <name type="scientific">Salmonella phage LPST10</name>
    <dbReference type="NCBI Taxonomy" id="1973454"/>
    <lineage>
        <taxon>Viruses</taxon>
        <taxon>Duplodnaviria</taxon>
        <taxon>Heunggongvirae</taxon>
        <taxon>Uroviricota</taxon>
        <taxon>Caudoviricetes</taxon>
        <taxon>Skatevirus</taxon>
        <taxon>Skatevirus LPST10</taxon>
    </lineage>
</organism>
<evidence type="ECO:0008006" key="3">
    <source>
        <dbReference type="Google" id="ProtNLM"/>
    </source>
</evidence>
<dbReference type="EMBL" id="KY860935">
    <property type="protein sequence ID" value="ARK07747.1"/>
    <property type="molecule type" value="Genomic_DNA"/>
</dbReference>
<evidence type="ECO:0000313" key="2">
    <source>
        <dbReference type="Proteomes" id="UP000223281"/>
    </source>
</evidence>
<evidence type="ECO:0000313" key="1">
    <source>
        <dbReference type="EMBL" id="ARK07747.1"/>
    </source>
</evidence>
<name>A0A1W6DXM1_9CAUD</name>
<dbReference type="Pfam" id="PF13455">
    <property type="entry name" value="MUG113"/>
    <property type="match status" value="1"/>
</dbReference>
<dbReference type="Proteomes" id="UP000223281">
    <property type="component" value="Segment"/>
</dbReference>
<proteinExistence type="predicted"/>
<gene>
    <name evidence="1" type="ORF">LPST10_00015</name>
</gene>
<sequence length="291" mass="33580">MSKRLTTEEFIRRARLMHGDKYDYSKSVYFDAKTKLTIICREHGEFRQRPDAHLVGGCRLCGRESRKIKLHSLIERFNEIHECKYDYSLVEGEVSSENIKIICREHGVFTQRRSHHMAGAGCPSCSKNRKLTFDIFVRKSNIVHSFAYQYDADSFVNSRVKVKIICRKYGEFLQFTSDHMSGKGCPECADYGFKRTNKTAYVYFLVSVSAGAVKIGVTHSKAERIRKSTRDTPFQFDIIKIIKTNGMTAASIESRFHNEFQRAGFSGFDGCTEWVIKTPRLMMEIEKLTPQ</sequence>
<protein>
    <recommendedName>
        <fullName evidence="3">GIY-YIG nuclease family protein</fullName>
    </recommendedName>
</protein>
<reference evidence="1 2" key="1">
    <citation type="submission" date="2017-04" db="EMBL/GenBank/DDBJ databases">
        <title>Complete Genome Sequence of Salmonella enterica serovar Typhimurium Bacteriophage LPST10, Isolated in China.</title>
        <authorList>
            <person name="Dong X."/>
            <person name="Huang C."/>
            <person name="Morsy M.K."/>
            <person name="Li Z."/>
            <person name="Zhou Y."/>
            <person name="Willias S.P."/>
            <person name="Abdelnabby H."/>
            <person name="Liu J."/>
            <person name="Wang X."/>
            <person name="Li J."/>
        </authorList>
    </citation>
    <scope>NUCLEOTIDE SEQUENCE [LARGE SCALE GENOMIC DNA]</scope>
</reference>